<comment type="subcellular location">
    <subcellularLocation>
        <location evidence="2">Cytoplasm</location>
    </subcellularLocation>
</comment>
<evidence type="ECO:0000256" key="4">
    <source>
        <dbReference type="ARBA" id="ARBA00022679"/>
    </source>
</evidence>
<dbReference type="GO" id="GO:0016757">
    <property type="term" value="F:glycosyltransferase activity"/>
    <property type="evidence" value="ECO:0000318"/>
    <property type="project" value="GO_Central"/>
</dbReference>
<sequence>MSEKREAFVTLATNDSYAVGAFVLGNSLRNVKTTRELVVLITDEVTHHYRYRLRHVFDIVKLVDPFDSGDEKHLRLLGRPDLGITLTKLHCWRLTEFSKAVFLDADTLVIGNIDDLFTRPELSAAPDVGWPDCFNSGVFVYKPSMQTYQTIVAFALQFGSFDGGDQGLLNEFFNTWATSDINTHLPFTYNMTATSAYWYAPALNRFSKDIKVVHFIGALKPWHHLYNKDTGHLDLNEKFQEGQQPFLTNYVQRWWEIYTASVNKLPSEVSMQSPVVLLKYDFNLLYVRYLLLIVF</sequence>
<dbReference type="GeneID" id="6757490"/>
<evidence type="ECO:0000256" key="8">
    <source>
        <dbReference type="ARBA" id="ARBA00023211"/>
    </source>
</evidence>
<dbReference type="EMBL" id="DS985254">
    <property type="protein sequence ID" value="EDV21216.1"/>
    <property type="molecule type" value="Genomic_DNA"/>
</dbReference>
<evidence type="ECO:0000256" key="2">
    <source>
        <dbReference type="ARBA" id="ARBA00004496"/>
    </source>
</evidence>
<dbReference type="FunFam" id="3.90.550.10:FF:000092">
    <property type="entry name" value="Glycogenin 2"/>
    <property type="match status" value="1"/>
</dbReference>
<evidence type="ECO:0000256" key="3">
    <source>
        <dbReference type="ARBA" id="ARBA00022490"/>
    </source>
</evidence>
<evidence type="ECO:0000256" key="5">
    <source>
        <dbReference type="ARBA" id="ARBA00022723"/>
    </source>
</evidence>
<dbReference type="InParanoid" id="B3S7L1"/>
<evidence type="ECO:0000256" key="6">
    <source>
        <dbReference type="ARBA" id="ARBA00023056"/>
    </source>
</evidence>
<protein>
    <recommendedName>
        <fullName evidence="10">glycogenin glucosyltransferase</fullName>
        <ecNumber evidence="10">2.4.1.186</ecNumber>
    </recommendedName>
</protein>
<dbReference type="eggNOG" id="KOG1950">
    <property type="taxonomic scope" value="Eukaryota"/>
</dbReference>
<name>B3S7L1_TRIAD</name>
<comment type="function">
    <text evidence="13">Self-glucosylating initiator of glycogen synthesis. It catalyzes the formation of a short alpha (1,4)-glucosyl chain covalently attached via a glucose 1-O-tyrosyl linkage to internal tyrosine residues and these chains act as primers for the elongation reaction catalyzed by glycogen synthase.</text>
</comment>
<keyword evidence="8" id="KW-0464">Manganese</keyword>
<dbReference type="InterPro" id="IPR050587">
    <property type="entry name" value="GNT1/Glycosyltrans_8"/>
</dbReference>
<evidence type="ECO:0000256" key="10">
    <source>
        <dbReference type="ARBA" id="ARBA00038934"/>
    </source>
</evidence>
<organism evidence="14 15">
    <name type="scientific">Trichoplax adhaerens</name>
    <name type="common">Trichoplax reptans</name>
    <dbReference type="NCBI Taxonomy" id="10228"/>
    <lineage>
        <taxon>Eukaryota</taxon>
        <taxon>Metazoa</taxon>
        <taxon>Placozoa</taxon>
        <taxon>Uniplacotomia</taxon>
        <taxon>Trichoplacea</taxon>
        <taxon>Trichoplacidae</taxon>
        <taxon>Trichoplax</taxon>
    </lineage>
</organism>
<gene>
    <name evidence="14" type="ORF">TRIADDRAFT_30669</name>
</gene>
<comment type="catalytic activity">
    <reaction evidence="12">
        <text>L-tyrosyl-[glycogenin] + UDP-alpha-D-glucose = alpha-D-glucosyl-L-tyrosyl-[glycogenin] + UDP + H(+)</text>
        <dbReference type="Rhea" id="RHEA:23360"/>
        <dbReference type="Rhea" id="RHEA-COMP:14604"/>
        <dbReference type="Rhea" id="RHEA-COMP:14605"/>
        <dbReference type="ChEBI" id="CHEBI:15378"/>
        <dbReference type="ChEBI" id="CHEBI:46858"/>
        <dbReference type="ChEBI" id="CHEBI:58223"/>
        <dbReference type="ChEBI" id="CHEBI:58885"/>
        <dbReference type="ChEBI" id="CHEBI:140573"/>
        <dbReference type="EC" id="2.4.1.186"/>
    </reaction>
</comment>
<keyword evidence="3" id="KW-0963">Cytoplasm</keyword>
<dbReference type="Pfam" id="PF01501">
    <property type="entry name" value="Glyco_transf_8"/>
    <property type="match status" value="2"/>
</dbReference>
<evidence type="ECO:0000256" key="13">
    <source>
        <dbReference type="ARBA" id="ARBA00057883"/>
    </source>
</evidence>
<dbReference type="GO" id="GO:0005978">
    <property type="term" value="P:glycogen biosynthetic process"/>
    <property type="evidence" value="ECO:0007669"/>
    <property type="project" value="UniProtKB-KW"/>
</dbReference>
<dbReference type="InterPro" id="IPR029044">
    <property type="entry name" value="Nucleotide-diphossugar_trans"/>
</dbReference>
<dbReference type="RefSeq" id="XP_002116183.1">
    <property type="nucleotide sequence ID" value="XM_002116147.1"/>
</dbReference>
<comment type="catalytic activity">
    <reaction evidence="11">
        <text>[1,4-alpha-D-glucosyl](n)-L-tyrosyl-[glycogenin] + UDP-alpha-D-glucose = [1,4-alpha-D-glucosyl](n+1)-L-tyrosyl-[glycogenin] + UDP + H(+)</text>
        <dbReference type="Rhea" id="RHEA:56560"/>
        <dbReference type="Rhea" id="RHEA-COMP:14606"/>
        <dbReference type="Rhea" id="RHEA-COMP:14607"/>
        <dbReference type="ChEBI" id="CHEBI:15378"/>
        <dbReference type="ChEBI" id="CHEBI:58223"/>
        <dbReference type="ChEBI" id="CHEBI:58885"/>
        <dbReference type="ChEBI" id="CHEBI:140574"/>
        <dbReference type="EC" id="2.4.1.186"/>
    </reaction>
</comment>
<dbReference type="EC" id="2.4.1.186" evidence="10"/>
<evidence type="ECO:0000256" key="1">
    <source>
        <dbReference type="ARBA" id="ARBA00001936"/>
    </source>
</evidence>
<keyword evidence="15" id="KW-1185">Reference proteome</keyword>
<dbReference type="OrthoDB" id="2014201at2759"/>
<accession>B3S7L1</accession>
<dbReference type="OMA" id="TCETVQG"/>
<dbReference type="HOGENOM" id="CLU_017171_0_1_1"/>
<proteinExistence type="inferred from homology"/>
<comment type="similarity">
    <text evidence="9">Belongs to the glycosyltransferase 8 family. Glycogenin subfamily.</text>
</comment>
<evidence type="ECO:0000256" key="12">
    <source>
        <dbReference type="ARBA" id="ARBA00052293"/>
    </source>
</evidence>
<keyword evidence="5" id="KW-0479">Metal-binding</keyword>
<dbReference type="InterPro" id="IPR002495">
    <property type="entry name" value="Glyco_trans_8"/>
</dbReference>
<dbReference type="PANTHER" id="PTHR11183">
    <property type="entry name" value="GLYCOGENIN SUBFAMILY MEMBER"/>
    <property type="match status" value="1"/>
</dbReference>
<dbReference type="Gene3D" id="3.90.550.10">
    <property type="entry name" value="Spore Coat Polysaccharide Biosynthesis Protein SpsA, Chain A"/>
    <property type="match status" value="1"/>
</dbReference>
<dbReference type="Proteomes" id="UP000009022">
    <property type="component" value="Unassembled WGS sequence"/>
</dbReference>
<dbReference type="GO" id="GO:0005737">
    <property type="term" value="C:cytoplasm"/>
    <property type="evidence" value="ECO:0000318"/>
    <property type="project" value="GO_Central"/>
</dbReference>
<evidence type="ECO:0000313" key="15">
    <source>
        <dbReference type="Proteomes" id="UP000009022"/>
    </source>
</evidence>
<dbReference type="CTD" id="6757490"/>
<dbReference type="FunCoup" id="B3S7L1">
    <property type="interactions" value="741"/>
</dbReference>
<dbReference type="SUPFAM" id="SSF53448">
    <property type="entry name" value="Nucleotide-diphospho-sugar transferases"/>
    <property type="match status" value="1"/>
</dbReference>
<evidence type="ECO:0000256" key="7">
    <source>
        <dbReference type="ARBA" id="ARBA00023180"/>
    </source>
</evidence>
<reference evidence="14 15" key="1">
    <citation type="journal article" date="2008" name="Nature">
        <title>The Trichoplax genome and the nature of placozoans.</title>
        <authorList>
            <person name="Srivastava M."/>
            <person name="Begovic E."/>
            <person name="Chapman J."/>
            <person name="Putnam N.H."/>
            <person name="Hellsten U."/>
            <person name="Kawashima T."/>
            <person name="Kuo A."/>
            <person name="Mitros T."/>
            <person name="Salamov A."/>
            <person name="Carpenter M.L."/>
            <person name="Signorovitch A.Y."/>
            <person name="Moreno M.A."/>
            <person name="Kamm K."/>
            <person name="Grimwood J."/>
            <person name="Schmutz J."/>
            <person name="Shapiro H."/>
            <person name="Grigoriev I.V."/>
            <person name="Buss L.W."/>
            <person name="Schierwater B."/>
            <person name="Dellaporta S.L."/>
            <person name="Rokhsar D.S."/>
        </authorList>
    </citation>
    <scope>NUCLEOTIDE SEQUENCE [LARGE SCALE GENOMIC DNA]</scope>
    <source>
        <strain evidence="14 15">Grell-BS-1999</strain>
    </source>
</reference>
<dbReference type="STRING" id="10228.B3S7L1"/>
<evidence type="ECO:0000256" key="11">
    <source>
        <dbReference type="ARBA" id="ARBA00050886"/>
    </source>
</evidence>
<dbReference type="GO" id="GO:0046872">
    <property type="term" value="F:metal ion binding"/>
    <property type="evidence" value="ECO:0007669"/>
    <property type="project" value="UniProtKB-KW"/>
</dbReference>
<dbReference type="CDD" id="cd02537">
    <property type="entry name" value="GT8_Glycogenin"/>
    <property type="match status" value="1"/>
</dbReference>
<dbReference type="KEGG" id="tad:TRIADDRAFT_30669"/>
<dbReference type="AlphaFoldDB" id="B3S7L1"/>
<dbReference type="GO" id="GO:0008466">
    <property type="term" value="F:glycogenin glucosyltransferase activity"/>
    <property type="evidence" value="ECO:0007669"/>
    <property type="project" value="UniProtKB-EC"/>
</dbReference>
<dbReference type="PhylomeDB" id="B3S7L1"/>
<evidence type="ECO:0000313" key="14">
    <source>
        <dbReference type="EMBL" id="EDV21216.1"/>
    </source>
</evidence>
<keyword evidence="7" id="KW-0325">Glycoprotein</keyword>
<keyword evidence="6" id="KW-0320">Glycogen biosynthesis</keyword>
<evidence type="ECO:0000256" key="9">
    <source>
        <dbReference type="ARBA" id="ARBA00038162"/>
    </source>
</evidence>
<keyword evidence="4" id="KW-0808">Transferase</keyword>
<comment type="cofactor">
    <cofactor evidence="1">
        <name>Mn(2+)</name>
        <dbReference type="ChEBI" id="CHEBI:29035"/>
    </cofactor>
</comment>